<accession>A0A369UL87</accession>
<evidence type="ECO:0000256" key="1">
    <source>
        <dbReference type="SAM" id="Phobius"/>
    </source>
</evidence>
<keyword evidence="3" id="KW-1185">Reference proteome</keyword>
<gene>
    <name evidence="2" type="ORF">DVJ77_10145</name>
</gene>
<evidence type="ECO:0000313" key="3">
    <source>
        <dbReference type="Proteomes" id="UP000253782"/>
    </source>
</evidence>
<organism evidence="2 3">
    <name type="scientific">Dyella tabacisoli</name>
    <dbReference type="NCBI Taxonomy" id="2282381"/>
    <lineage>
        <taxon>Bacteria</taxon>
        <taxon>Pseudomonadati</taxon>
        <taxon>Pseudomonadota</taxon>
        <taxon>Gammaproteobacteria</taxon>
        <taxon>Lysobacterales</taxon>
        <taxon>Rhodanobacteraceae</taxon>
        <taxon>Dyella</taxon>
    </lineage>
</organism>
<dbReference type="Proteomes" id="UP000253782">
    <property type="component" value="Unassembled WGS sequence"/>
</dbReference>
<protein>
    <submittedName>
        <fullName evidence="2">Uncharacterized protein</fullName>
    </submittedName>
</protein>
<proteinExistence type="predicted"/>
<evidence type="ECO:0000313" key="2">
    <source>
        <dbReference type="EMBL" id="RDD81532.1"/>
    </source>
</evidence>
<name>A0A369UL87_9GAMM</name>
<dbReference type="EMBL" id="QQAH01000009">
    <property type="protein sequence ID" value="RDD81532.1"/>
    <property type="molecule type" value="Genomic_DNA"/>
</dbReference>
<comment type="caution">
    <text evidence="2">The sequence shown here is derived from an EMBL/GenBank/DDBJ whole genome shotgun (WGS) entry which is preliminary data.</text>
</comment>
<sequence>MTLESFIAGLTISLVGFALMYSYVYYVKRKLGVHINVIASVMYNANTDGMSSAVRTIESFMRVPKYLGILMVVLGPIMMFNPR</sequence>
<dbReference type="AlphaFoldDB" id="A0A369UL87"/>
<feature type="transmembrane region" description="Helical" evidence="1">
    <location>
        <begin position="6"/>
        <end position="26"/>
    </location>
</feature>
<dbReference type="RefSeq" id="WP_114845403.1">
    <property type="nucleotide sequence ID" value="NZ_JBHSPE010000005.1"/>
</dbReference>
<feature type="transmembrane region" description="Helical" evidence="1">
    <location>
        <begin position="63"/>
        <end position="80"/>
    </location>
</feature>
<keyword evidence="1" id="KW-0812">Transmembrane</keyword>
<reference evidence="2 3" key="1">
    <citation type="submission" date="2018-07" db="EMBL/GenBank/DDBJ databases">
        <title>Dyella tabacisoli L4-6T, whole genome shotgun sequence.</title>
        <authorList>
            <person name="Zhou X.-K."/>
            <person name="Li W.-J."/>
            <person name="Duan Y.-Q."/>
        </authorList>
    </citation>
    <scope>NUCLEOTIDE SEQUENCE [LARGE SCALE GENOMIC DNA]</scope>
    <source>
        <strain evidence="2 3">L4-6</strain>
    </source>
</reference>
<keyword evidence="1" id="KW-1133">Transmembrane helix</keyword>
<keyword evidence="1" id="KW-0472">Membrane</keyword>